<keyword evidence="3" id="KW-1185">Reference proteome</keyword>
<sequence>MPTNPETMYRWRKMSPEQRREVLAERRRYGRPPHSPPHIESDTTSCYLITAACFEHRPFIGYASQRMSAFEQELVDLLGTQCSHVYAWTILPNHYHSLVDTPSVKGLLKKLGQLHGRNSYLWNRVEDCRGRQVWCNAAETAMKSEGHFYATWNYVLNNAVRHGYVTQWIEWPYCNAVEYLQAIGRDLALKRWQAYPPYDFGKGWDPPEL</sequence>
<dbReference type="SUPFAM" id="SSF143422">
    <property type="entry name" value="Transposase IS200-like"/>
    <property type="match status" value="1"/>
</dbReference>
<dbReference type="AlphaFoldDB" id="A0A518IPC3"/>
<dbReference type="Proteomes" id="UP000316770">
    <property type="component" value="Chromosome"/>
</dbReference>
<dbReference type="RefSeq" id="WP_145282669.1">
    <property type="nucleotide sequence ID" value="NZ_CP036318.1"/>
</dbReference>
<dbReference type="SMART" id="SM01321">
    <property type="entry name" value="Y1_Tnp"/>
    <property type="match status" value="1"/>
</dbReference>
<dbReference type="PANTHER" id="PTHR36966:SF1">
    <property type="entry name" value="REP-ASSOCIATED TYROSINE TRANSPOSASE"/>
    <property type="match status" value="1"/>
</dbReference>
<dbReference type="GO" id="GO:0004803">
    <property type="term" value="F:transposase activity"/>
    <property type="evidence" value="ECO:0007669"/>
    <property type="project" value="InterPro"/>
</dbReference>
<evidence type="ECO:0000259" key="1">
    <source>
        <dbReference type="SMART" id="SM01321"/>
    </source>
</evidence>
<dbReference type="InterPro" id="IPR002686">
    <property type="entry name" value="Transposase_17"/>
</dbReference>
<evidence type="ECO:0000313" key="3">
    <source>
        <dbReference type="Proteomes" id="UP000316770"/>
    </source>
</evidence>
<proteinExistence type="predicted"/>
<dbReference type="EMBL" id="CP036318">
    <property type="protein sequence ID" value="QDV54955.1"/>
    <property type="molecule type" value="Genomic_DNA"/>
</dbReference>
<dbReference type="InterPro" id="IPR052715">
    <property type="entry name" value="RAYT_transposase"/>
</dbReference>
<dbReference type="PANTHER" id="PTHR36966">
    <property type="entry name" value="REP-ASSOCIATED TYROSINE TRANSPOSASE"/>
    <property type="match status" value="1"/>
</dbReference>
<accession>A0A518IPC3</accession>
<reference evidence="2 3" key="1">
    <citation type="submission" date="2019-02" db="EMBL/GenBank/DDBJ databases">
        <title>Deep-cultivation of Planctomycetes and their phenomic and genomic characterization uncovers novel biology.</title>
        <authorList>
            <person name="Wiegand S."/>
            <person name="Jogler M."/>
            <person name="Boedeker C."/>
            <person name="Pinto D."/>
            <person name="Vollmers J."/>
            <person name="Rivas-Marin E."/>
            <person name="Kohn T."/>
            <person name="Peeters S.H."/>
            <person name="Heuer A."/>
            <person name="Rast P."/>
            <person name="Oberbeckmann S."/>
            <person name="Bunk B."/>
            <person name="Jeske O."/>
            <person name="Meyerdierks A."/>
            <person name="Storesund J.E."/>
            <person name="Kallscheuer N."/>
            <person name="Luecker S."/>
            <person name="Lage O.M."/>
            <person name="Pohl T."/>
            <person name="Merkel B.J."/>
            <person name="Hornburger P."/>
            <person name="Mueller R.-W."/>
            <person name="Bruemmer F."/>
            <person name="Labrenz M."/>
            <person name="Spormann A.M."/>
            <person name="Op den Camp H."/>
            <person name="Overmann J."/>
            <person name="Amann R."/>
            <person name="Jetten M.S.M."/>
            <person name="Mascher T."/>
            <person name="Medema M.H."/>
            <person name="Devos D.P."/>
            <person name="Kaster A.-K."/>
            <person name="Ovreas L."/>
            <person name="Rohde M."/>
            <person name="Galperin M.Y."/>
            <person name="Jogler C."/>
        </authorList>
    </citation>
    <scope>NUCLEOTIDE SEQUENCE [LARGE SCALE GENOMIC DNA]</scope>
    <source>
        <strain evidence="2 3">Mal33</strain>
    </source>
</reference>
<dbReference type="Gene3D" id="3.30.70.1290">
    <property type="entry name" value="Transposase IS200-like"/>
    <property type="match status" value="1"/>
</dbReference>
<gene>
    <name evidence="2" type="ORF">Mal33_09210</name>
</gene>
<dbReference type="GO" id="GO:0006313">
    <property type="term" value="P:DNA transposition"/>
    <property type="evidence" value="ECO:0007669"/>
    <property type="project" value="InterPro"/>
</dbReference>
<organism evidence="2 3">
    <name type="scientific">Rosistilla oblonga</name>
    <dbReference type="NCBI Taxonomy" id="2527990"/>
    <lineage>
        <taxon>Bacteria</taxon>
        <taxon>Pseudomonadati</taxon>
        <taxon>Planctomycetota</taxon>
        <taxon>Planctomycetia</taxon>
        <taxon>Pirellulales</taxon>
        <taxon>Pirellulaceae</taxon>
        <taxon>Rosistilla</taxon>
    </lineage>
</organism>
<protein>
    <recommendedName>
        <fullName evidence="1">Transposase IS200-like domain-containing protein</fullName>
    </recommendedName>
</protein>
<feature type="domain" description="Transposase IS200-like" evidence="1">
    <location>
        <begin position="43"/>
        <end position="158"/>
    </location>
</feature>
<dbReference type="InterPro" id="IPR036515">
    <property type="entry name" value="Transposase_17_sf"/>
</dbReference>
<name>A0A518IPC3_9BACT</name>
<dbReference type="GO" id="GO:0043565">
    <property type="term" value="F:sequence-specific DNA binding"/>
    <property type="evidence" value="ECO:0007669"/>
    <property type="project" value="TreeGrafter"/>
</dbReference>
<evidence type="ECO:0000313" key="2">
    <source>
        <dbReference type="EMBL" id="QDV54955.1"/>
    </source>
</evidence>